<name>A0A7U9TIJ0_9MOLU</name>
<keyword evidence="3" id="KW-1185">Reference proteome</keyword>
<dbReference type="Pfam" id="PF00571">
    <property type="entry name" value="CBS"/>
    <property type="match status" value="2"/>
</dbReference>
<dbReference type="KEGG" id="manr:MPAN_007420"/>
<organism evidence="2 3">
    <name type="scientific">Mariniplasma anaerobium</name>
    <dbReference type="NCBI Taxonomy" id="2735436"/>
    <lineage>
        <taxon>Bacteria</taxon>
        <taxon>Bacillati</taxon>
        <taxon>Mycoplasmatota</taxon>
        <taxon>Mollicutes</taxon>
        <taxon>Acholeplasmatales</taxon>
        <taxon>Acholeplasmataceae</taxon>
        <taxon>Mariniplasma</taxon>
    </lineage>
</organism>
<gene>
    <name evidence="2" type="ORF">MPAN_007420</name>
</gene>
<dbReference type="Gene3D" id="3.10.580.10">
    <property type="entry name" value="CBS-domain"/>
    <property type="match status" value="1"/>
</dbReference>
<dbReference type="CDD" id="cd09834">
    <property type="entry name" value="CBS_pair_bac"/>
    <property type="match status" value="1"/>
</dbReference>
<dbReference type="Proteomes" id="UP000620133">
    <property type="component" value="Chromosome"/>
</dbReference>
<proteinExistence type="predicted"/>
<dbReference type="InterPro" id="IPR046342">
    <property type="entry name" value="CBS_dom_sf"/>
</dbReference>
<dbReference type="SUPFAM" id="SSF54631">
    <property type="entry name" value="CBS-domain pair"/>
    <property type="match status" value="1"/>
</dbReference>
<dbReference type="PROSITE" id="PS51371">
    <property type="entry name" value="CBS"/>
    <property type="match status" value="1"/>
</dbReference>
<evidence type="ECO:0000313" key="2">
    <source>
        <dbReference type="EMBL" id="BCR35849.1"/>
    </source>
</evidence>
<accession>A0A7U9TIJ0</accession>
<dbReference type="EMBL" id="AP024412">
    <property type="protein sequence ID" value="BCR35849.1"/>
    <property type="molecule type" value="Genomic_DNA"/>
</dbReference>
<sequence>MNILFCLTPKEKVAYIFSDSTIRQALEKMQIYRYSAIPVLNRNGDYVGTLSEGDLLWYIKDHEIDFDKTEHISISEVPRNKNNVSVKIQTNMEDIIDISTKQNFVPVLDDYGAFIGIITRKDIFNYMIDKMNIKTQITREES</sequence>
<evidence type="ECO:0000256" key="1">
    <source>
        <dbReference type="ARBA" id="ARBA00023122"/>
    </source>
</evidence>
<dbReference type="InterPro" id="IPR000644">
    <property type="entry name" value="CBS_dom"/>
</dbReference>
<reference evidence="2" key="1">
    <citation type="submission" date="2021-01" db="EMBL/GenBank/DDBJ databases">
        <title>Draft genome sequence of Acholeplasmataceae bacterium strain Mahy22.</title>
        <authorList>
            <person name="Watanabe M."/>
            <person name="Kojima H."/>
            <person name="Fukui M."/>
        </authorList>
    </citation>
    <scope>NUCLEOTIDE SEQUENCE</scope>
    <source>
        <strain evidence="2">Mahy22</strain>
    </source>
</reference>
<protein>
    <submittedName>
        <fullName evidence="2">Inosine-5-monophosphate dehydrogenase</fullName>
    </submittedName>
</protein>
<dbReference type="SMART" id="SM00116">
    <property type="entry name" value="CBS"/>
    <property type="match status" value="2"/>
</dbReference>
<dbReference type="AlphaFoldDB" id="A0A7U9TIJ0"/>
<dbReference type="InterPro" id="IPR051257">
    <property type="entry name" value="Diverse_CBS-Domain"/>
</dbReference>
<dbReference type="PANTHER" id="PTHR43080">
    <property type="entry name" value="CBS DOMAIN-CONTAINING PROTEIN CBSX3, MITOCHONDRIAL"/>
    <property type="match status" value="1"/>
</dbReference>
<dbReference type="PANTHER" id="PTHR43080:SF26">
    <property type="entry name" value="REGULATORY PROTEIN"/>
    <property type="match status" value="1"/>
</dbReference>
<dbReference type="RefSeq" id="WP_176238681.1">
    <property type="nucleotide sequence ID" value="NZ_AP024412.1"/>
</dbReference>
<evidence type="ECO:0000313" key="3">
    <source>
        <dbReference type="Proteomes" id="UP000620133"/>
    </source>
</evidence>
<keyword evidence="1" id="KW-0129">CBS domain</keyword>